<dbReference type="InterPro" id="IPR007024">
    <property type="entry name" value="BLUF_domain"/>
</dbReference>
<keyword evidence="3" id="KW-1185">Reference proteome</keyword>
<dbReference type="SUPFAM" id="SSF54975">
    <property type="entry name" value="Acylphosphatase/BLUF domain-like"/>
    <property type="match status" value="1"/>
</dbReference>
<comment type="caution">
    <text evidence="2">The sequence shown here is derived from an EMBL/GenBank/DDBJ whole genome shotgun (WGS) entry which is preliminary data.</text>
</comment>
<organism evidence="2 3">
    <name type="scientific">Lysobacter brunescens</name>
    <dbReference type="NCBI Taxonomy" id="262323"/>
    <lineage>
        <taxon>Bacteria</taxon>
        <taxon>Pseudomonadati</taxon>
        <taxon>Pseudomonadota</taxon>
        <taxon>Gammaproteobacteria</taxon>
        <taxon>Lysobacterales</taxon>
        <taxon>Lysobacteraceae</taxon>
        <taxon>Lysobacter</taxon>
    </lineage>
</organism>
<dbReference type="Pfam" id="PF04940">
    <property type="entry name" value="BLUF"/>
    <property type="match status" value="1"/>
</dbReference>
<evidence type="ECO:0000313" key="2">
    <source>
        <dbReference type="EMBL" id="MFD0725349.1"/>
    </source>
</evidence>
<dbReference type="Gene3D" id="3.30.70.100">
    <property type="match status" value="1"/>
</dbReference>
<dbReference type="InterPro" id="IPR036046">
    <property type="entry name" value="Acylphosphatase-like_dom_sf"/>
</dbReference>
<evidence type="ECO:0000313" key="3">
    <source>
        <dbReference type="Proteomes" id="UP001597110"/>
    </source>
</evidence>
<proteinExistence type="predicted"/>
<dbReference type="EMBL" id="JBHTIF010000001">
    <property type="protein sequence ID" value="MFD0725349.1"/>
    <property type="molecule type" value="Genomic_DNA"/>
</dbReference>
<protein>
    <submittedName>
        <fullName evidence="2">BLUF domain-containing protein</fullName>
    </submittedName>
</protein>
<reference evidence="3" key="1">
    <citation type="journal article" date="2019" name="Int. J. Syst. Evol. Microbiol.">
        <title>The Global Catalogue of Microorganisms (GCM) 10K type strain sequencing project: providing services to taxonomists for standard genome sequencing and annotation.</title>
        <authorList>
            <consortium name="The Broad Institute Genomics Platform"/>
            <consortium name="The Broad Institute Genome Sequencing Center for Infectious Disease"/>
            <person name="Wu L."/>
            <person name="Ma J."/>
        </authorList>
    </citation>
    <scope>NUCLEOTIDE SEQUENCE [LARGE SCALE GENOMIC DNA]</scope>
    <source>
        <strain evidence="3">CCUG 55585</strain>
    </source>
</reference>
<sequence length="152" mass="17443">MTQLHGIVYLSTGFPMSTDELHAMLIRARDFNREVGVSGVLFHHAGRFFQYFEGPEDAVARVHDRILRSPMHHSIRILMDAPIEERAFSDWYMGFCEPAADEFEAVATAQWVDAMPITRTQLRRSEGLALAMSYWSRWIAERPELGEAKRTG</sequence>
<feature type="domain" description="BLUF" evidence="1">
    <location>
        <begin position="4"/>
        <end position="94"/>
    </location>
</feature>
<gene>
    <name evidence="2" type="ORF">ACFQ0E_06995</name>
</gene>
<name>A0ABW2Y9X9_9GAMM</name>
<dbReference type="PROSITE" id="PS50925">
    <property type="entry name" value="BLUF"/>
    <property type="match status" value="1"/>
</dbReference>
<accession>A0ABW2Y9X9</accession>
<dbReference type="Proteomes" id="UP001597110">
    <property type="component" value="Unassembled WGS sequence"/>
</dbReference>
<evidence type="ECO:0000259" key="1">
    <source>
        <dbReference type="PROSITE" id="PS50925"/>
    </source>
</evidence>
<dbReference type="RefSeq" id="WP_386822975.1">
    <property type="nucleotide sequence ID" value="NZ_JBHTIF010000001.1"/>
</dbReference>
<dbReference type="SMART" id="SM01034">
    <property type="entry name" value="BLUF"/>
    <property type="match status" value="1"/>
</dbReference>